<evidence type="ECO:0000256" key="9">
    <source>
        <dbReference type="SAM" id="MobiDB-lite"/>
    </source>
</evidence>
<evidence type="ECO:0000256" key="1">
    <source>
        <dbReference type="ARBA" id="ARBA00004141"/>
    </source>
</evidence>
<evidence type="ECO:0000256" key="8">
    <source>
        <dbReference type="ARBA" id="ARBA00023136"/>
    </source>
</evidence>
<sequence length="688" mass="75958">MADRGLEDVEVQNGSRSSPLTNMRRDPKLVDLEKQDAAGVVTKQLQQQQTPVSLTWSNLSVTVSGRAGSVLHSQHARLLHNSPGYAEAGSITAIMGPSGSGKSTLLNAIAGRLSPNTVMTGKIMLNGQSKSTLAYGLAGYVTQEDVLIGTLTVRETIQYSARLRLPDNLSPKELKEIVDSTIVEMGLYECQNTPVGTFFVRGISGGEKRRLSIALHILTRPHLLFLDELTSGLDSAAAYFVVQTLKNLAKGGRTLISSIHQPSNEVFQLFDSLVLLSSGRTIFFGERESAAEHFATAGFPCPPLRNPSDHFLHTINADFDQVKSTLRNLTKGAMDVEVGEPSVFGNSSTKQVVIKLLKAYESSEYAARAISKVQQFTTEICMMLTRGSFTNMMRDIGYYWLRLVMYFLISLCMGTIFWRVGNDYNAILARSGCMVFVSGYLTFMAIGGFPSFVEDMKVFCHERMNGHCGVVAFVIGNLLSSLPFLFLISLVSGTIVYYFVKLHPGFDHYAYFVLLLFAALTCVESLMMAVASGANFLAGIVIGAGIQAIFILVGGYFRLNEDLPKPVWRYAVSYIAFHTYTFQGLFKNDFLGLAFKNIVVNGQPAGPDLTGTYVVEELYGMKNHNGRWITLLIIVVMIIIYCLLFFFFIKLNEKFGLQLRAIIQAQPCSMKNMGAQHTRDEESCDKDI</sequence>
<dbReference type="Pfam" id="PF01061">
    <property type="entry name" value="ABC2_membrane"/>
    <property type="match status" value="1"/>
</dbReference>
<dbReference type="InterPro" id="IPR043926">
    <property type="entry name" value="ABCG_dom"/>
</dbReference>
<feature type="transmembrane region" description="Helical" evidence="10">
    <location>
        <begin position="536"/>
        <end position="555"/>
    </location>
</feature>
<accession>A0ABP0TRN9</accession>
<comment type="similarity">
    <text evidence="2">Belongs to the ABC transporter superfamily. ABCG family. Eye pigment precursor importer (TC 3.A.1.204) subfamily.</text>
</comment>
<feature type="transmembrane region" description="Helical" evidence="10">
    <location>
        <begin position="567"/>
        <end position="586"/>
    </location>
</feature>
<keyword evidence="7 10" id="KW-1133">Transmembrane helix</keyword>
<evidence type="ECO:0000313" key="13">
    <source>
        <dbReference type="Proteomes" id="UP001497512"/>
    </source>
</evidence>
<keyword evidence="3" id="KW-0813">Transport</keyword>
<feature type="region of interest" description="Disordered" evidence="9">
    <location>
        <begin position="1"/>
        <end position="25"/>
    </location>
</feature>
<dbReference type="SMART" id="SM00382">
    <property type="entry name" value="AAA"/>
    <property type="match status" value="1"/>
</dbReference>
<dbReference type="PANTHER" id="PTHR48042">
    <property type="entry name" value="ABC TRANSPORTER G FAMILY MEMBER 11"/>
    <property type="match status" value="1"/>
</dbReference>
<proteinExistence type="inferred from homology"/>
<feature type="transmembrane region" description="Helical" evidence="10">
    <location>
        <begin position="432"/>
        <end position="453"/>
    </location>
</feature>
<feature type="transmembrane region" description="Helical" evidence="10">
    <location>
        <begin position="509"/>
        <end position="530"/>
    </location>
</feature>
<evidence type="ECO:0000256" key="3">
    <source>
        <dbReference type="ARBA" id="ARBA00022448"/>
    </source>
</evidence>
<dbReference type="Pfam" id="PF00005">
    <property type="entry name" value="ABC_tran"/>
    <property type="match status" value="1"/>
</dbReference>
<comment type="subcellular location">
    <subcellularLocation>
        <location evidence="1">Membrane</location>
        <topology evidence="1">Multi-pass membrane protein</topology>
    </subcellularLocation>
</comment>
<dbReference type="PROSITE" id="PS50893">
    <property type="entry name" value="ABC_TRANSPORTER_2"/>
    <property type="match status" value="1"/>
</dbReference>
<dbReference type="InterPro" id="IPR003439">
    <property type="entry name" value="ABC_transporter-like_ATP-bd"/>
</dbReference>
<evidence type="ECO:0000256" key="2">
    <source>
        <dbReference type="ARBA" id="ARBA00005814"/>
    </source>
</evidence>
<evidence type="ECO:0000256" key="10">
    <source>
        <dbReference type="SAM" id="Phobius"/>
    </source>
</evidence>
<dbReference type="InterPro" id="IPR003593">
    <property type="entry name" value="AAA+_ATPase"/>
</dbReference>
<dbReference type="InterPro" id="IPR013525">
    <property type="entry name" value="ABC2_TM"/>
</dbReference>
<evidence type="ECO:0000259" key="11">
    <source>
        <dbReference type="PROSITE" id="PS50893"/>
    </source>
</evidence>
<reference evidence="12" key="1">
    <citation type="submission" date="2024-02" db="EMBL/GenBank/DDBJ databases">
        <authorList>
            <consortium name="ELIXIR-Norway"/>
            <consortium name="Elixir Norway"/>
        </authorList>
    </citation>
    <scope>NUCLEOTIDE SEQUENCE</scope>
</reference>
<dbReference type="Gene3D" id="3.40.50.300">
    <property type="entry name" value="P-loop containing nucleotide triphosphate hydrolases"/>
    <property type="match status" value="1"/>
</dbReference>
<evidence type="ECO:0000256" key="5">
    <source>
        <dbReference type="ARBA" id="ARBA00022741"/>
    </source>
</evidence>
<feature type="transmembrane region" description="Helical" evidence="10">
    <location>
        <begin position="399"/>
        <end position="420"/>
    </location>
</feature>
<feature type="transmembrane region" description="Helical" evidence="10">
    <location>
        <begin position="473"/>
        <end position="500"/>
    </location>
</feature>
<organism evidence="12 13">
    <name type="scientific">Sphagnum troendelagicum</name>
    <dbReference type="NCBI Taxonomy" id="128251"/>
    <lineage>
        <taxon>Eukaryota</taxon>
        <taxon>Viridiplantae</taxon>
        <taxon>Streptophyta</taxon>
        <taxon>Embryophyta</taxon>
        <taxon>Bryophyta</taxon>
        <taxon>Sphagnophytina</taxon>
        <taxon>Sphagnopsida</taxon>
        <taxon>Sphagnales</taxon>
        <taxon>Sphagnaceae</taxon>
        <taxon>Sphagnum</taxon>
    </lineage>
</organism>
<evidence type="ECO:0000256" key="4">
    <source>
        <dbReference type="ARBA" id="ARBA00022692"/>
    </source>
</evidence>
<dbReference type="CDD" id="cd03213">
    <property type="entry name" value="ABCG_EPDR"/>
    <property type="match status" value="1"/>
</dbReference>
<gene>
    <name evidence="12" type="ORF">CSSPTR1EN2_LOCUS6849</name>
</gene>
<keyword evidence="8 10" id="KW-0472">Membrane</keyword>
<keyword evidence="5" id="KW-0547">Nucleotide-binding</keyword>
<feature type="transmembrane region" description="Helical" evidence="10">
    <location>
        <begin position="628"/>
        <end position="649"/>
    </location>
</feature>
<name>A0ABP0TRN9_9BRYO</name>
<keyword evidence="4 10" id="KW-0812">Transmembrane</keyword>
<dbReference type="Proteomes" id="UP001497512">
    <property type="component" value="Chromosome 14"/>
</dbReference>
<evidence type="ECO:0000256" key="6">
    <source>
        <dbReference type="ARBA" id="ARBA00022840"/>
    </source>
</evidence>
<dbReference type="Pfam" id="PF19055">
    <property type="entry name" value="ABC2_membrane_7"/>
    <property type="match status" value="1"/>
</dbReference>
<dbReference type="SUPFAM" id="SSF52540">
    <property type="entry name" value="P-loop containing nucleoside triphosphate hydrolases"/>
    <property type="match status" value="1"/>
</dbReference>
<dbReference type="InterPro" id="IPR052215">
    <property type="entry name" value="Plant_ABCG"/>
</dbReference>
<dbReference type="InterPro" id="IPR027417">
    <property type="entry name" value="P-loop_NTPase"/>
</dbReference>
<evidence type="ECO:0000256" key="7">
    <source>
        <dbReference type="ARBA" id="ARBA00022989"/>
    </source>
</evidence>
<keyword evidence="6" id="KW-0067">ATP-binding</keyword>
<feature type="compositionally biased region" description="Polar residues" evidence="9">
    <location>
        <begin position="12"/>
        <end position="21"/>
    </location>
</feature>
<dbReference type="EMBL" id="OZ019906">
    <property type="protein sequence ID" value="CAK9203364.1"/>
    <property type="molecule type" value="Genomic_DNA"/>
</dbReference>
<feature type="domain" description="ABC transporter" evidence="11">
    <location>
        <begin position="54"/>
        <end position="303"/>
    </location>
</feature>
<protein>
    <recommendedName>
        <fullName evidence="11">ABC transporter domain-containing protein</fullName>
    </recommendedName>
</protein>
<evidence type="ECO:0000313" key="12">
    <source>
        <dbReference type="EMBL" id="CAK9203364.1"/>
    </source>
</evidence>
<keyword evidence="13" id="KW-1185">Reference proteome</keyword>
<dbReference type="PANTHER" id="PTHR48042:SF11">
    <property type="entry name" value="ABC TRANSPORTER G FAMILY MEMBER 11"/>
    <property type="match status" value="1"/>
</dbReference>